<dbReference type="Proteomes" id="UP000500961">
    <property type="component" value="Chromosome"/>
</dbReference>
<protein>
    <submittedName>
        <fullName evidence="1">Uncharacterized protein</fullName>
    </submittedName>
</protein>
<keyword evidence="2" id="KW-1185">Reference proteome</keyword>
<evidence type="ECO:0000313" key="2">
    <source>
        <dbReference type="Proteomes" id="UP000500961"/>
    </source>
</evidence>
<dbReference type="RefSeq" id="WP_173073689.1">
    <property type="nucleotide sequence ID" value="NZ_CP041345.1"/>
</dbReference>
<dbReference type="EMBL" id="CP041345">
    <property type="protein sequence ID" value="QKG79685.1"/>
    <property type="molecule type" value="Genomic_DNA"/>
</dbReference>
<reference evidence="1 2" key="1">
    <citation type="submission" date="2019-07" db="EMBL/GenBank/DDBJ databases">
        <title>Thalassofilum flectens gen. nov., sp. nov., a novel moderate thermophilic anaerobe from a shallow sea hot spring in Kunashir Island (Russia), representing a new family in the order Bacteroidales, and proposal of Thalassofilacea fam. nov.</title>
        <authorList>
            <person name="Kochetkova T.V."/>
            <person name="Podosokorskaya O.A."/>
            <person name="Novikov A."/>
            <person name="Elcheninov A.G."/>
            <person name="Toshchakov S.V."/>
            <person name="Kublanov I.V."/>
        </authorList>
    </citation>
    <scope>NUCLEOTIDE SEQUENCE [LARGE SCALE GENOMIC DNA]</scope>
    <source>
        <strain evidence="1 2">38-H</strain>
    </source>
</reference>
<accession>A0A7D4CQT6</accession>
<proteinExistence type="predicted"/>
<name>A0A7D4CQT6_9BACT</name>
<dbReference type="AlphaFoldDB" id="A0A7D4CQT6"/>
<evidence type="ECO:0000313" key="1">
    <source>
        <dbReference type="EMBL" id="QKG79685.1"/>
    </source>
</evidence>
<organism evidence="1 2">
    <name type="scientific">Tenuifilum thalassicum</name>
    <dbReference type="NCBI Taxonomy" id="2590900"/>
    <lineage>
        <taxon>Bacteria</taxon>
        <taxon>Pseudomonadati</taxon>
        <taxon>Bacteroidota</taxon>
        <taxon>Bacteroidia</taxon>
        <taxon>Bacteroidales</taxon>
        <taxon>Tenuifilaceae</taxon>
        <taxon>Tenuifilum</taxon>
    </lineage>
</organism>
<sequence>MKNIVIILLLCNITGLHALVYEGTRLSLMQGIWHCYINDEKSIFKIVKDKNCLEFTYEPSDSLDFTLFDMMIGFQNLVTEENELISFNIDSLKEEGLHYTEIIDKKT</sequence>
<dbReference type="KEGG" id="ttz:FHG85_05225"/>
<gene>
    <name evidence="1" type="ORF">FHG85_05225</name>
</gene>